<protein>
    <recommendedName>
        <fullName evidence="5">LIM zinc-binding domain-containing protein</fullName>
    </recommendedName>
</protein>
<feature type="compositionally biased region" description="Polar residues" evidence="4">
    <location>
        <begin position="80"/>
        <end position="91"/>
    </location>
</feature>
<dbReference type="CDD" id="cd08368">
    <property type="entry name" value="LIM"/>
    <property type="match status" value="1"/>
</dbReference>
<keyword evidence="2 3" id="KW-0862">Zinc</keyword>
<keyword evidence="3" id="KW-0440">LIM domain</keyword>
<evidence type="ECO:0000256" key="3">
    <source>
        <dbReference type="PROSITE-ProRule" id="PRU00125"/>
    </source>
</evidence>
<accession>A0A2C5XWN3</accession>
<feature type="domain" description="LIM zinc-binding" evidence="5">
    <location>
        <begin position="490"/>
        <end position="558"/>
    </location>
</feature>
<feature type="region of interest" description="Disordered" evidence="4">
    <location>
        <begin position="559"/>
        <end position="606"/>
    </location>
</feature>
<dbReference type="AlphaFoldDB" id="A0A2C5XWN3"/>
<dbReference type="SMART" id="SM00132">
    <property type="entry name" value="LIM"/>
    <property type="match status" value="1"/>
</dbReference>
<dbReference type="Pfam" id="PF00412">
    <property type="entry name" value="LIM"/>
    <property type="match status" value="1"/>
</dbReference>
<feature type="compositionally biased region" description="Polar residues" evidence="4">
    <location>
        <begin position="300"/>
        <end position="312"/>
    </location>
</feature>
<dbReference type="InterPro" id="IPR001781">
    <property type="entry name" value="Znf_LIM"/>
</dbReference>
<evidence type="ECO:0000256" key="1">
    <source>
        <dbReference type="ARBA" id="ARBA00022723"/>
    </source>
</evidence>
<feature type="compositionally biased region" description="Basic and acidic residues" evidence="4">
    <location>
        <begin position="251"/>
        <end position="268"/>
    </location>
</feature>
<evidence type="ECO:0000313" key="7">
    <source>
        <dbReference type="Proteomes" id="UP000226192"/>
    </source>
</evidence>
<keyword evidence="7" id="KW-1185">Reference proteome</keyword>
<dbReference type="EMBL" id="NJET01000179">
    <property type="protein sequence ID" value="PHH59826.1"/>
    <property type="molecule type" value="Genomic_DNA"/>
</dbReference>
<feature type="compositionally biased region" description="Basic and acidic residues" evidence="4">
    <location>
        <begin position="405"/>
        <end position="441"/>
    </location>
</feature>
<reference evidence="6 7" key="1">
    <citation type="submission" date="2017-06" db="EMBL/GenBank/DDBJ databases">
        <title>Ant-infecting Ophiocordyceps genomes reveal a high diversity of potential behavioral manipulation genes and a possible major role for enterotoxins.</title>
        <authorList>
            <person name="De Bekker C."/>
            <person name="Evans H.C."/>
            <person name="Brachmann A."/>
            <person name="Hughes D.P."/>
        </authorList>
    </citation>
    <scope>NUCLEOTIDE SEQUENCE [LARGE SCALE GENOMIC DNA]</scope>
    <source>
        <strain evidence="6 7">Map64</strain>
    </source>
</reference>
<feature type="compositionally biased region" description="Basic residues" evidence="4">
    <location>
        <begin position="595"/>
        <end position="606"/>
    </location>
</feature>
<feature type="compositionally biased region" description="Polar residues" evidence="4">
    <location>
        <begin position="100"/>
        <end position="111"/>
    </location>
</feature>
<dbReference type="OrthoDB" id="1112565at2759"/>
<evidence type="ECO:0000256" key="4">
    <source>
        <dbReference type="SAM" id="MobiDB-lite"/>
    </source>
</evidence>
<gene>
    <name evidence="6" type="ORF">CDD81_2462</name>
</gene>
<keyword evidence="1 3" id="KW-0479">Metal-binding</keyword>
<evidence type="ECO:0000256" key="2">
    <source>
        <dbReference type="ARBA" id="ARBA00022833"/>
    </source>
</evidence>
<organism evidence="6 7">
    <name type="scientific">Ophiocordyceps australis</name>
    <dbReference type="NCBI Taxonomy" id="1399860"/>
    <lineage>
        <taxon>Eukaryota</taxon>
        <taxon>Fungi</taxon>
        <taxon>Dikarya</taxon>
        <taxon>Ascomycota</taxon>
        <taxon>Pezizomycotina</taxon>
        <taxon>Sordariomycetes</taxon>
        <taxon>Hypocreomycetidae</taxon>
        <taxon>Hypocreales</taxon>
        <taxon>Ophiocordycipitaceae</taxon>
        <taxon>Ophiocordyceps</taxon>
    </lineage>
</organism>
<comment type="caution">
    <text evidence="6">The sequence shown here is derived from an EMBL/GenBank/DDBJ whole genome shotgun (WGS) entry which is preliminary data.</text>
</comment>
<feature type="compositionally biased region" description="Pro residues" evidence="4">
    <location>
        <begin position="566"/>
        <end position="579"/>
    </location>
</feature>
<feature type="compositionally biased region" description="Polar residues" evidence="4">
    <location>
        <begin position="161"/>
        <end position="173"/>
    </location>
</feature>
<dbReference type="PANTHER" id="PTHR24216">
    <property type="entry name" value="PAXILLIN-RELATED"/>
    <property type="match status" value="1"/>
</dbReference>
<dbReference type="PROSITE" id="PS50023">
    <property type="entry name" value="LIM_DOMAIN_2"/>
    <property type="match status" value="1"/>
</dbReference>
<dbReference type="GO" id="GO:0046872">
    <property type="term" value="F:metal ion binding"/>
    <property type="evidence" value="ECO:0007669"/>
    <property type="project" value="UniProtKB-KW"/>
</dbReference>
<sequence>MALPRESTFMPTIKCSSCGNQVEISMMGDHVCDEAGAELSPPPEFDKGYGQPLQSKFGRMPPQVDTNAANRPYMHRGQLTPVSQPSDSRSASPVVHNGGPSPSLTDDTFATRSPAPGRRPGGYGGFSRADGDDGEADEGALGRMKDRIKGLVPGPFDSGLRPTTSHNARQDTLPSPDELPRIMDPYRPGTSPGHDATRPVMAPPKVPRKNGYGGFGPPASALAEPASPSGYISRSETYPLPSPRLPSGKNHVGEDGERKRAMGPDRTRKPPPRISLLAQHRPKHASSSVDLAAEFGIGNPYNTSVGSPSPSLSPFAGSYASPISTSTVTSPAPSQGSPESPRLQKEHKLRSPKSPRLHKENKLRKAASPRLDRYDPAVQSGQADLPSPTMLSPRKKPGGGFMGLFRDRDRERDRERERERERELELEREREKEREKARARADPLLLPAPTIAPAPLPYRGECKACGLAIRGKSISSADGRLTGKYHKACFVCTTCTEPFLSTDCGRGIEGQYLEDEARTKYHLGCFRCLDCDMSLVDGYFEVDGRAYCERDAWRRSAPGLAGLPGRPGPRPAATRPPPVSGKRLGPAMGFPPRPRMNKRMTRLGQM</sequence>
<feature type="compositionally biased region" description="Low complexity" evidence="4">
    <location>
        <begin position="217"/>
        <end position="229"/>
    </location>
</feature>
<feature type="compositionally biased region" description="Basic residues" evidence="4">
    <location>
        <begin position="345"/>
        <end position="367"/>
    </location>
</feature>
<dbReference type="Gene3D" id="2.10.110.10">
    <property type="entry name" value="Cysteine Rich Protein"/>
    <property type="match status" value="2"/>
</dbReference>
<feature type="compositionally biased region" description="Polar residues" evidence="4">
    <location>
        <begin position="321"/>
        <end position="338"/>
    </location>
</feature>
<proteinExistence type="predicted"/>
<dbReference type="STRING" id="1399860.A0A2C5XWN3"/>
<dbReference type="PANTHER" id="PTHR24216:SF65">
    <property type="entry name" value="PAXILLIN-LIKE PROTEIN 1"/>
    <property type="match status" value="1"/>
</dbReference>
<dbReference type="GO" id="GO:0030695">
    <property type="term" value="F:GTPase regulator activity"/>
    <property type="evidence" value="ECO:0007669"/>
    <property type="project" value="UniProtKB-ARBA"/>
</dbReference>
<evidence type="ECO:0000313" key="6">
    <source>
        <dbReference type="EMBL" id="PHH59826.1"/>
    </source>
</evidence>
<evidence type="ECO:0000259" key="5">
    <source>
        <dbReference type="PROSITE" id="PS50023"/>
    </source>
</evidence>
<feature type="region of interest" description="Disordered" evidence="4">
    <location>
        <begin position="35"/>
        <end position="441"/>
    </location>
</feature>
<dbReference type="Proteomes" id="UP000226192">
    <property type="component" value="Unassembled WGS sequence"/>
</dbReference>
<name>A0A2C5XWN3_9HYPO</name>